<gene>
    <name evidence="1" type="ORF">NWE73_01500</name>
</gene>
<dbReference type="RefSeq" id="WP_277576497.1">
    <property type="nucleotide sequence ID" value="NZ_JANRMI010000001.1"/>
</dbReference>
<proteinExistence type="predicted"/>
<dbReference type="Proteomes" id="UP001152321">
    <property type="component" value="Unassembled WGS sequence"/>
</dbReference>
<reference evidence="1" key="1">
    <citation type="submission" date="2022-08" db="EMBL/GenBank/DDBJ databases">
        <title>Novel Bdellovibrio Species Isolated from Svalbard: Designation Bdellovibrio svalbardensis.</title>
        <authorList>
            <person name="Mitchell R.J."/>
            <person name="Choi S.Y."/>
        </authorList>
    </citation>
    <scope>NUCLEOTIDE SEQUENCE</scope>
    <source>
        <strain evidence="1">PAP01</strain>
    </source>
</reference>
<dbReference type="EMBL" id="JANRMI010000001">
    <property type="protein sequence ID" value="MDG0815019.1"/>
    <property type="molecule type" value="Genomic_DNA"/>
</dbReference>
<organism evidence="1 2">
    <name type="scientific">Bdellovibrio svalbardensis</name>
    <dbReference type="NCBI Taxonomy" id="2972972"/>
    <lineage>
        <taxon>Bacteria</taxon>
        <taxon>Pseudomonadati</taxon>
        <taxon>Bdellovibrionota</taxon>
        <taxon>Bdellovibrionia</taxon>
        <taxon>Bdellovibrionales</taxon>
        <taxon>Pseudobdellovibrionaceae</taxon>
        <taxon>Bdellovibrio</taxon>
    </lineage>
</organism>
<accession>A0ABT6DER4</accession>
<evidence type="ECO:0000313" key="1">
    <source>
        <dbReference type="EMBL" id="MDG0815019.1"/>
    </source>
</evidence>
<evidence type="ECO:0000313" key="2">
    <source>
        <dbReference type="Proteomes" id="UP001152321"/>
    </source>
</evidence>
<keyword evidence="2" id="KW-1185">Reference proteome</keyword>
<comment type="caution">
    <text evidence="1">The sequence shown here is derived from an EMBL/GenBank/DDBJ whole genome shotgun (WGS) entry which is preliminary data.</text>
</comment>
<sequence>MKTSRWLGLSTLLHGLVMLLFVGLPSAIQTSKTTKEVVEIEFHPAIIAKSSIPTRQSRDSSVARSKSRSMGKAVSLKGMNLFGQRYSYDLAAKNESEIGQGSGLGDYKDSATYALGSDSFLGENDQWEFYRQVFERIDSQLLFDSILAQYSHFGSVFVEFEVDAQGRFVQSKIKVSAEDSILKVHALRALTKGLKESFRKEKWNPTGKNSILHAKFDYVFGDSDLNFKKQREFGKPIFLFRRATAEKPIPNDLKEHLLNGGIGYDAFAVAERWQKYNKKKKLRQQEFDPFATYKNDPLYSL</sequence>
<name>A0ABT6DER4_9BACT</name>
<protein>
    <submittedName>
        <fullName evidence="1">Energy transducer TonB</fullName>
    </submittedName>
</protein>